<dbReference type="Pfam" id="PF07707">
    <property type="entry name" value="BACK"/>
    <property type="match status" value="1"/>
</dbReference>
<evidence type="ECO:0000259" key="1">
    <source>
        <dbReference type="Pfam" id="PF07707"/>
    </source>
</evidence>
<dbReference type="EnsemblMetazoa" id="GMOY010967-RA">
    <property type="protein sequence ID" value="GMOY010967-PA"/>
    <property type="gene ID" value="GMOY010967"/>
</dbReference>
<dbReference type="PANTHER" id="PTHR46306">
    <property type="entry name" value="BTB/POZ DOMAIN-CONTAINING PROTEIN 9"/>
    <property type="match status" value="1"/>
</dbReference>
<dbReference type="PANTHER" id="PTHR46306:SF1">
    <property type="entry name" value="BTB_POZ DOMAIN-CONTAINING PROTEIN 9"/>
    <property type="match status" value="1"/>
</dbReference>
<dbReference type="InterPro" id="IPR011705">
    <property type="entry name" value="BACK"/>
</dbReference>
<dbReference type="GO" id="GO:0050804">
    <property type="term" value="P:modulation of chemical synaptic transmission"/>
    <property type="evidence" value="ECO:0007669"/>
    <property type="project" value="TreeGrafter"/>
</dbReference>
<feature type="domain" description="BACK" evidence="1">
    <location>
        <begin position="1"/>
        <end position="75"/>
    </location>
</feature>
<evidence type="ECO:0000313" key="2">
    <source>
        <dbReference type="EnsemblMetazoa" id="GMOY010967-PA"/>
    </source>
</evidence>
<dbReference type="VEuPathDB" id="VectorBase:GMOY010967"/>
<accession>A0A1B0GCD8</accession>
<dbReference type="EMBL" id="CCAG010007843">
    <property type="status" value="NOT_ANNOTATED_CDS"/>
    <property type="molecule type" value="Genomic_DNA"/>
</dbReference>
<dbReference type="GO" id="GO:0005737">
    <property type="term" value="C:cytoplasm"/>
    <property type="evidence" value="ECO:0007669"/>
    <property type="project" value="TreeGrafter"/>
</dbReference>
<dbReference type="FunFam" id="1.25.40.420:FF:000005">
    <property type="entry name" value="BTB/POZ domain-containing protein 9"/>
    <property type="match status" value="1"/>
</dbReference>
<dbReference type="GO" id="GO:0048512">
    <property type="term" value="P:circadian behavior"/>
    <property type="evidence" value="ECO:0007669"/>
    <property type="project" value="TreeGrafter"/>
</dbReference>
<sequence length="125" mass="14704">MDRHAPHILQNKTFKSLSKEAVQEILRRECFFAPKMQIFLAVWKWSKHNRNTDIRAVVSYVRIPLMDLSYLLQVVRPSDIIDPNELLDAIEAQNAFKYLKYRAALCSEENVATEKFHSRTIHSRC</sequence>
<keyword evidence="3" id="KW-1185">Reference proteome</keyword>
<dbReference type="Proteomes" id="UP000092444">
    <property type="component" value="Unassembled WGS sequence"/>
</dbReference>
<dbReference type="InterPro" id="IPR052407">
    <property type="entry name" value="BTB_POZ_domain_cont_9"/>
</dbReference>
<dbReference type="GO" id="GO:0008344">
    <property type="term" value="P:adult locomotory behavior"/>
    <property type="evidence" value="ECO:0007669"/>
    <property type="project" value="TreeGrafter"/>
</dbReference>
<dbReference type="AlphaFoldDB" id="A0A1B0GCD8"/>
<organism evidence="2 3">
    <name type="scientific">Glossina morsitans morsitans</name>
    <name type="common">Savannah tsetse fly</name>
    <dbReference type="NCBI Taxonomy" id="37546"/>
    <lineage>
        <taxon>Eukaryota</taxon>
        <taxon>Metazoa</taxon>
        <taxon>Ecdysozoa</taxon>
        <taxon>Arthropoda</taxon>
        <taxon>Hexapoda</taxon>
        <taxon>Insecta</taxon>
        <taxon>Pterygota</taxon>
        <taxon>Neoptera</taxon>
        <taxon>Endopterygota</taxon>
        <taxon>Diptera</taxon>
        <taxon>Brachycera</taxon>
        <taxon>Muscomorpha</taxon>
        <taxon>Hippoboscoidea</taxon>
        <taxon>Glossinidae</taxon>
        <taxon>Glossina</taxon>
    </lineage>
</organism>
<dbReference type="Gene3D" id="1.25.40.420">
    <property type="match status" value="1"/>
</dbReference>
<dbReference type="PhylomeDB" id="A0A1B0GCD8"/>
<protein>
    <recommendedName>
        <fullName evidence="1">BACK domain-containing protein</fullName>
    </recommendedName>
</protein>
<dbReference type="STRING" id="37546.A0A1B0GCD8"/>
<name>A0A1B0GCD8_GLOMM</name>
<evidence type="ECO:0000313" key="3">
    <source>
        <dbReference type="Proteomes" id="UP000092444"/>
    </source>
</evidence>
<proteinExistence type="predicted"/>
<reference evidence="2" key="1">
    <citation type="submission" date="2020-05" db="UniProtKB">
        <authorList>
            <consortium name="EnsemblMetazoa"/>
        </authorList>
    </citation>
    <scope>IDENTIFICATION</scope>
    <source>
        <strain evidence="2">Yale</strain>
    </source>
</reference>